<dbReference type="SUPFAM" id="SSF81653">
    <property type="entry name" value="Calcium ATPase, transduction domain A"/>
    <property type="match status" value="1"/>
</dbReference>
<dbReference type="GO" id="GO:0055070">
    <property type="term" value="P:copper ion homeostasis"/>
    <property type="evidence" value="ECO:0007669"/>
    <property type="project" value="TreeGrafter"/>
</dbReference>
<evidence type="ECO:0000256" key="7">
    <source>
        <dbReference type="ARBA" id="ARBA00022967"/>
    </source>
</evidence>
<proteinExistence type="inferred from homology"/>
<keyword evidence="7" id="KW-1278">Translocase</keyword>
<dbReference type="NCBIfam" id="TIGR01511">
    <property type="entry name" value="ATPase-IB1_Cu"/>
    <property type="match status" value="1"/>
</dbReference>
<dbReference type="PRINTS" id="PR00120">
    <property type="entry name" value="HATPASE"/>
</dbReference>
<comment type="subcellular location">
    <subcellularLocation>
        <location evidence="1">Endomembrane system</location>
        <topology evidence="1">Multi-pass membrane protein</topology>
    </subcellularLocation>
</comment>
<dbReference type="GO" id="GO:0012505">
    <property type="term" value="C:endomembrane system"/>
    <property type="evidence" value="ECO:0007669"/>
    <property type="project" value="UniProtKB-SubCell"/>
</dbReference>
<dbReference type="GO" id="GO:0016887">
    <property type="term" value="F:ATP hydrolysis activity"/>
    <property type="evidence" value="ECO:0007669"/>
    <property type="project" value="InterPro"/>
</dbReference>
<dbReference type="FunCoup" id="A0A1Q6DT65">
    <property type="interactions" value="37"/>
</dbReference>
<comment type="similarity">
    <text evidence="2">Belongs to the cation transport ATPase (P-type) (TC 3.A.3) family. Type IB subfamily.</text>
</comment>
<dbReference type="InterPro" id="IPR023298">
    <property type="entry name" value="ATPase_P-typ_TM_dom_sf"/>
</dbReference>
<evidence type="ECO:0000256" key="8">
    <source>
        <dbReference type="ARBA" id="ARBA00022989"/>
    </source>
</evidence>
<keyword evidence="5" id="KW-0547">Nucleotide-binding</keyword>
<keyword evidence="13" id="KW-1185">Reference proteome</keyword>
<dbReference type="InterPro" id="IPR023299">
    <property type="entry name" value="ATPase_P-typ_cyto_dom_N"/>
</dbReference>
<evidence type="ECO:0000256" key="5">
    <source>
        <dbReference type="ARBA" id="ARBA00022741"/>
    </source>
</evidence>
<dbReference type="AlphaFoldDB" id="A0A1Q6DT65"/>
<dbReference type="InterPro" id="IPR044492">
    <property type="entry name" value="P_typ_ATPase_HD_dom"/>
</dbReference>
<dbReference type="Gene3D" id="3.40.50.1000">
    <property type="entry name" value="HAD superfamily/HAD-like"/>
    <property type="match status" value="1"/>
</dbReference>
<organism evidence="12 13">
    <name type="scientific">Methanohalarchaeum thermophilum</name>
    <dbReference type="NCBI Taxonomy" id="1903181"/>
    <lineage>
        <taxon>Archaea</taxon>
        <taxon>Methanobacteriati</taxon>
        <taxon>Methanobacteriota</taxon>
        <taxon>Methanonatronarchaeia</taxon>
        <taxon>Methanonatronarchaeales</taxon>
        <taxon>Methanonatronarchaeaceae</taxon>
        <taxon>Candidatus Methanohalarchaeum</taxon>
    </lineage>
</organism>
<evidence type="ECO:0000256" key="9">
    <source>
        <dbReference type="ARBA" id="ARBA00023136"/>
    </source>
</evidence>
<dbReference type="InterPro" id="IPR018303">
    <property type="entry name" value="ATPase_P-typ_P_site"/>
</dbReference>
<evidence type="ECO:0000256" key="6">
    <source>
        <dbReference type="ARBA" id="ARBA00022840"/>
    </source>
</evidence>
<evidence type="ECO:0000256" key="1">
    <source>
        <dbReference type="ARBA" id="ARBA00004127"/>
    </source>
</evidence>
<evidence type="ECO:0000313" key="12">
    <source>
        <dbReference type="EMBL" id="OKY77527.1"/>
    </source>
</evidence>
<dbReference type="Pfam" id="PF00702">
    <property type="entry name" value="Hydrolase"/>
    <property type="match status" value="1"/>
</dbReference>
<feature type="transmembrane region" description="Helical" evidence="10">
    <location>
        <begin position="49"/>
        <end position="67"/>
    </location>
</feature>
<dbReference type="FunFam" id="2.70.150.10:FF:000002">
    <property type="entry name" value="Copper-transporting ATPase 1, putative"/>
    <property type="match status" value="1"/>
</dbReference>
<dbReference type="Gene3D" id="2.70.150.10">
    <property type="entry name" value="Calcium-transporting ATPase, cytoplasmic transduction domain A"/>
    <property type="match status" value="1"/>
</dbReference>
<feature type="transmembrane region" description="Helical" evidence="10">
    <location>
        <begin position="620"/>
        <end position="641"/>
    </location>
</feature>
<dbReference type="SUPFAM" id="SSF81665">
    <property type="entry name" value="Calcium ATPase, transmembrane domain M"/>
    <property type="match status" value="1"/>
</dbReference>
<dbReference type="InParanoid" id="A0A1Q6DT65"/>
<evidence type="ECO:0000256" key="2">
    <source>
        <dbReference type="ARBA" id="ARBA00006024"/>
    </source>
</evidence>
<dbReference type="SFLD" id="SFLDS00003">
    <property type="entry name" value="Haloacid_Dehalogenase"/>
    <property type="match status" value="1"/>
</dbReference>
<dbReference type="PRINTS" id="PR00119">
    <property type="entry name" value="CATATPASE"/>
</dbReference>
<protein>
    <submittedName>
        <fullName evidence="12">Cation transport ATPase</fullName>
    </submittedName>
</protein>
<dbReference type="GO" id="GO:0016020">
    <property type="term" value="C:membrane"/>
    <property type="evidence" value="ECO:0007669"/>
    <property type="project" value="InterPro"/>
</dbReference>
<dbReference type="PANTHER" id="PTHR43520">
    <property type="entry name" value="ATP7, ISOFORM B"/>
    <property type="match status" value="1"/>
</dbReference>
<dbReference type="Proteomes" id="UP000185744">
    <property type="component" value="Unassembled WGS sequence"/>
</dbReference>
<keyword evidence="4" id="KW-0479">Metal-binding</keyword>
<evidence type="ECO:0000259" key="11">
    <source>
        <dbReference type="Pfam" id="PF00122"/>
    </source>
</evidence>
<dbReference type="InterPro" id="IPR027256">
    <property type="entry name" value="P-typ_ATPase_IB"/>
</dbReference>
<dbReference type="NCBIfam" id="TIGR01512">
    <property type="entry name" value="ATPase-IB2_Cd"/>
    <property type="match status" value="1"/>
</dbReference>
<feature type="domain" description="P-type ATPase A" evidence="11">
    <location>
        <begin position="143"/>
        <end position="243"/>
    </location>
</feature>
<dbReference type="STRING" id="1903181.BTN85_2178"/>
<feature type="transmembrane region" description="Helical" evidence="10">
    <location>
        <begin position="107"/>
        <end position="125"/>
    </location>
</feature>
<dbReference type="Pfam" id="PF00122">
    <property type="entry name" value="E1-E2_ATPase"/>
    <property type="match status" value="1"/>
</dbReference>
<dbReference type="PROSITE" id="PS00154">
    <property type="entry name" value="ATPASE_E1_E2"/>
    <property type="match status" value="1"/>
</dbReference>
<keyword evidence="3 10" id="KW-0812">Transmembrane</keyword>
<dbReference type="InterPro" id="IPR023214">
    <property type="entry name" value="HAD_sf"/>
</dbReference>
<dbReference type="GO" id="GO:0005507">
    <property type="term" value="F:copper ion binding"/>
    <property type="evidence" value="ECO:0007669"/>
    <property type="project" value="TreeGrafter"/>
</dbReference>
<dbReference type="NCBIfam" id="TIGR01525">
    <property type="entry name" value="ATPase-IB_hvy"/>
    <property type="match status" value="1"/>
</dbReference>
<dbReference type="GO" id="GO:0043682">
    <property type="term" value="F:P-type divalent copper transporter activity"/>
    <property type="evidence" value="ECO:0007669"/>
    <property type="project" value="TreeGrafter"/>
</dbReference>
<dbReference type="SUPFAM" id="SSF56784">
    <property type="entry name" value="HAD-like"/>
    <property type="match status" value="1"/>
</dbReference>
<feature type="transmembrane region" description="Helical" evidence="10">
    <location>
        <begin position="293"/>
        <end position="320"/>
    </location>
</feature>
<evidence type="ECO:0000256" key="4">
    <source>
        <dbReference type="ARBA" id="ARBA00022723"/>
    </source>
</evidence>
<keyword evidence="9 10" id="KW-0472">Membrane</keyword>
<feature type="transmembrane region" description="Helical" evidence="10">
    <location>
        <begin position="596"/>
        <end position="614"/>
    </location>
</feature>
<evidence type="ECO:0000256" key="3">
    <source>
        <dbReference type="ARBA" id="ARBA00022692"/>
    </source>
</evidence>
<dbReference type="PANTHER" id="PTHR43520:SF8">
    <property type="entry name" value="P-TYPE CU(+) TRANSPORTER"/>
    <property type="match status" value="1"/>
</dbReference>
<dbReference type="InterPro" id="IPR036412">
    <property type="entry name" value="HAD-like_sf"/>
</dbReference>
<keyword evidence="6" id="KW-0067">ATP-binding</keyword>
<feature type="transmembrane region" description="Helical" evidence="10">
    <location>
        <begin position="17"/>
        <end position="37"/>
    </location>
</feature>
<sequence>MANNEHKEKLKDFKKRFYISLILTAPILLLSPTIQSWFNFTLAFNGRGILLLVLASIIYLYGGYPFLSGIYRELRDKSPGMMTLIAVAISVAYLYSATVTLGLPGKVFYWELATLIDVMLLGHWIEMKSILSASQSLKKLAKLMPSMAHLIKGDKLVDVKISSLSEGDRVLVKPGEKIPADGEIRDGEGYVNESMLTGESKPIKKKSGDEVFGGSINGDTSLEVEVTAAGDQSYLSEVINLVEEAQSSKSRTQRLADKAAFYLTIIALTAGALTLISWTIVGKDLVYAIERMATVMVITCPHALGLAIPLVTAVSTTLSAQNGLLIRDRTAFENSRKITTILFDKTGTLTKGVFEVTEIFTTKEFSDRKLLRYAASLERESEHPIADGIIKKAEKEEINYLEVSDFQAIKGEGIKGKVDGKKIEIVGPNYLRKKNIKKPEKLEPTKLGTVVYLVLEDKLIGGISLSDIIREESKKAISDLKEKDISCWMITGDTEEVAKQVSQELEMDGYFAEVLPHEKQEKIKELQDKGEFVAMTGDGINDAPALAQANIGIAIGSGTDIAAETADIILVNSNPLDVKKLILFGQKTYKKIIQNLFWATGYNAIAIPLAAGALASYNIILPPAIGALLMSISTVIVAANAKLLKP</sequence>
<dbReference type="SFLD" id="SFLDG00002">
    <property type="entry name" value="C1.7:_P-type_atpase_like"/>
    <property type="match status" value="1"/>
</dbReference>
<dbReference type="Gene3D" id="3.40.1110.10">
    <property type="entry name" value="Calcium-transporting ATPase, cytoplasmic domain N"/>
    <property type="match status" value="1"/>
</dbReference>
<evidence type="ECO:0000256" key="10">
    <source>
        <dbReference type="SAM" id="Phobius"/>
    </source>
</evidence>
<dbReference type="InterPro" id="IPR008250">
    <property type="entry name" value="ATPase_P-typ_transduc_dom_A_sf"/>
</dbReference>
<accession>A0A1Q6DT65</accession>
<dbReference type="EMBL" id="MSDW01000002">
    <property type="protein sequence ID" value="OKY77527.1"/>
    <property type="molecule type" value="Genomic_DNA"/>
</dbReference>
<evidence type="ECO:0000313" key="13">
    <source>
        <dbReference type="Proteomes" id="UP000185744"/>
    </source>
</evidence>
<dbReference type="InterPro" id="IPR059000">
    <property type="entry name" value="ATPase_P-type_domA"/>
</dbReference>
<reference evidence="12" key="1">
    <citation type="submission" date="2016-12" db="EMBL/GenBank/DDBJ databases">
        <title>Discovery of methanogenic haloarchaea.</title>
        <authorList>
            <person name="Sorokin D.Y."/>
            <person name="Makarova K.S."/>
            <person name="Abbas B."/>
            <person name="Ferrer M."/>
            <person name="Golyshin P.N."/>
        </authorList>
    </citation>
    <scope>NUCLEOTIDE SEQUENCE [LARGE SCALE GENOMIC DNA]</scope>
    <source>
        <strain evidence="12">HMET1</strain>
    </source>
</reference>
<dbReference type="InterPro" id="IPR001757">
    <property type="entry name" value="P_typ_ATPase"/>
</dbReference>
<dbReference type="GO" id="GO:0005524">
    <property type="term" value="F:ATP binding"/>
    <property type="evidence" value="ECO:0007669"/>
    <property type="project" value="UniProtKB-KW"/>
</dbReference>
<dbReference type="NCBIfam" id="TIGR01494">
    <property type="entry name" value="ATPase_P-type"/>
    <property type="match status" value="1"/>
</dbReference>
<feature type="transmembrane region" description="Helical" evidence="10">
    <location>
        <begin position="79"/>
        <end position="95"/>
    </location>
</feature>
<feature type="transmembrane region" description="Helical" evidence="10">
    <location>
        <begin position="259"/>
        <end position="281"/>
    </location>
</feature>
<comment type="caution">
    <text evidence="12">The sequence shown here is derived from an EMBL/GenBank/DDBJ whole genome shotgun (WGS) entry which is preliminary data.</text>
</comment>
<name>A0A1Q6DT65_METT1</name>
<gene>
    <name evidence="12" type="ORF">BTN85_2178</name>
</gene>
<keyword evidence="8 10" id="KW-1133">Transmembrane helix</keyword>
<dbReference type="SFLD" id="SFLDF00027">
    <property type="entry name" value="p-type_atpase"/>
    <property type="match status" value="1"/>
</dbReference>